<evidence type="ECO:0000313" key="2">
    <source>
        <dbReference type="EMBL" id="TMW11370.1"/>
    </source>
</evidence>
<reference evidence="2 3" key="1">
    <citation type="submission" date="2019-05" db="EMBL/GenBank/DDBJ databases">
        <title>Genome of Alcanivorax gelatiniphagus, an oil degrading marine bacteria.</title>
        <authorList>
            <person name="Kwon K.K."/>
        </authorList>
    </citation>
    <scope>NUCLEOTIDE SEQUENCE [LARGE SCALE GENOMIC DNA]</scope>
    <source>
        <strain evidence="2 3">MEBiC 08158</strain>
    </source>
</reference>
<keyword evidence="3" id="KW-1185">Reference proteome</keyword>
<comment type="caution">
    <text evidence="2">The sequence shown here is derived from an EMBL/GenBank/DDBJ whole genome shotgun (WGS) entry which is preliminary data.</text>
</comment>
<gene>
    <name evidence="2" type="ORF">FGS76_15070</name>
</gene>
<dbReference type="EMBL" id="VCQT01000044">
    <property type="protein sequence ID" value="TMW11370.1"/>
    <property type="molecule type" value="Genomic_DNA"/>
</dbReference>
<evidence type="ECO:0008006" key="4">
    <source>
        <dbReference type="Google" id="ProtNLM"/>
    </source>
</evidence>
<evidence type="ECO:0000256" key="1">
    <source>
        <dbReference type="SAM" id="SignalP"/>
    </source>
</evidence>
<evidence type="ECO:0000313" key="3">
    <source>
        <dbReference type="Proteomes" id="UP000739180"/>
    </source>
</evidence>
<dbReference type="Proteomes" id="UP000739180">
    <property type="component" value="Unassembled WGS sequence"/>
</dbReference>
<feature type="chain" id="PRO_5045424853" description="DUF3108 domain-containing protein" evidence="1">
    <location>
        <begin position="19"/>
        <end position="221"/>
    </location>
</feature>
<dbReference type="RefSeq" id="WP_138773460.1">
    <property type="nucleotide sequence ID" value="NZ_JBHSSX010000084.1"/>
</dbReference>
<accession>A0ABY2XHY2</accession>
<organism evidence="2 3">
    <name type="scientific">Alloalcanivorax gelatiniphagus</name>
    <dbReference type="NCBI Taxonomy" id="1194167"/>
    <lineage>
        <taxon>Bacteria</taxon>
        <taxon>Pseudomonadati</taxon>
        <taxon>Pseudomonadota</taxon>
        <taxon>Gammaproteobacteria</taxon>
        <taxon>Oceanospirillales</taxon>
        <taxon>Alcanivoracaceae</taxon>
        <taxon>Alloalcanivorax</taxon>
    </lineage>
</organism>
<proteinExistence type="predicted"/>
<name>A0ABY2XHY2_9GAMM</name>
<feature type="signal peptide" evidence="1">
    <location>
        <begin position="1"/>
        <end position="18"/>
    </location>
</feature>
<sequence length="221" mass="25139">MKRILMIIALLLSGAAVADDWPDVPVPDGVKREWVADRMIFNGVAMRIFTYRYDAGVDALRQFYISAWDRRGREHKQSRQGQWWVLSSLSGDYYTTVQITDLRGHAYAQVGVSRIGDLQTSAPPGEGFPVLPRSQVISDITADDAGRASRTVIVRNRHSVGSNYNYYLNRYRGRNWTVVRKNLDQERRGASIHLARDDREMSIVIKRDEGDVNIMLVEVGP</sequence>
<protein>
    <recommendedName>
        <fullName evidence="4">DUF3108 domain-containing protein</fullName>
    </recommendedName>
</protein>
<keyword evidence="1" id="KW-0732">Signal</keyword>